<comment type="caution">
    <text evidence="1">The sequence shown here is derived from an EMBL/GenBank/DDBJ whole genome shotgun (WGS) entry which is preliminary data.</text>
</comment>
<dbReference type="AlphaFoldDB" id="A0A4Y2TJW6"/>
<gene>
    <name evidence="1" type="ORF">AVEN_157703_1</name>
</gene>
<sequence length="116" mass="13942">MDEDVNSKQIVFPCYKQTFGRQTIRTLPIPIQCGIVRYFRRSLKQNLRYHCHRNGPNQFQWFYSGAQNGDGRIYGAPDSLWFNLRTTSKIFRNLRNVRPHQFLKKLRTVWIQLTCF</sequence>
<dbReference type="Proteomes" id="UP000499080">
    <property type="component" value="Unassembled WGS sequence"/>
</dbReference>
<evidence type="ECO:0000313" key="1">
    <source>
        <dbReference type="EMBL" id="GBO00522.1"/>
    </source>
</evidence>
<proteinExistence type="predicted"/>
<keyword evidence="2" id="KW-1185">Reference proteome</keyword>
<accession>A0A4Y2TJW6</accession>
<evidence type="ECO:0000313" key="2">
    <source>
        <dbReference type="Proteomes" id="UP000499080"/>
    </source>
</evidence>
<name>A0A4Y2TJW6_ARAVE</name>
<organism evidence="1 2">
    <name type="scientific">Araneus ventricosus</name>
    <name type="common">Orbweaver spider</name>
    <name type="synonym">Epeira ventricosa</name>
    <dbReference type="NCBI Taxonomy" id="182803"/>
    <lineage>
        <taxon>Eukaryota</taxon>
        <taxon>Metazoa</taxon>
        <taxon>Ecdysozoa</taxon>
        <taxon>Arthropoda</taxon>
        <taxon>Chelicerata</taxon>
        <taxon>Arachnida</taxon>
        <taxon>Araneae</taxon>
        <taxon>Araneomorphae</taxon>
        <taxon>Entelegynae</taxon>
        <taxon>Araneoidea</taxon>
        <taxon>Araneidae</taxon>
        <taxon>Araneus</taxon>
    </lineage>
</organism>
<protein>
    <submittedName>
        <fullName evidence="1">Uncharacterized protein</fullName>
    </submittedName>
</protein>
<dbReference type="EMBL" id="BGPR01029001">
    <property type="protein sequence ID" value="GBO00522.1"/>
    <property type="molecule type" value="Genomic_DNA"/>
</dbReference>
<reference evidence="1 2" key="1">
    <citation type="journal article" date="2019" name="Sci. Rep.">
        <title>Orb-weaving spider Araneus ventricosus genome elucidates the spidroin gene catalogue.</title>
        <authorList>
            <person name="Kono N."/>
            <person name="Nakamura H."/>
            <person name="Ohtoshi R."/>
            <person name="Moran D.A.P."/>
            <person name="Shinohara A."/>
            <person name="Yoshida Y."/>
            <person name="Fujiwara M."/>
            <person name="Mori M."/>
            <person name="Tomita M."/>
            <person name="Arakawa K."/>
        </authorList>
    </citation>
    <scope>NUCLEOTIDE SEQUENCE [LARGE SCALE GENOMIC DNA]</scope>
</reference>